<feature type="compositionally biased region" description="Acidic residues" evidence="1">
    <location>
        <begin position="45"/>
        <end position="57"/>
    </location>
</feature>
<feature type="compositionally biased region" description="Basic and acidic residues" evidence="1">
    <location>
        <begin position="58"/>
        <end position="69"/>
    </location>
</feature>
<dbReference type="InterPro" id="IPR014729">
    <property type="entry name" value="Rossmann-like_a/b/a_fold"/>
</dbReference>
<dbReference type="GeneID" id="107416359"/>
<dbReference type="RefSeq" id="XP_048330659.2">
    <property type="nucleotide sequence ID" value="XM_048474702.2"/>
</dbReference>
<evidence type="ECO:0000313" key="3">
    <source>
        <dbReference type="RefSeq" id="XP_048330659.2"/>
    </source>
</evidence>
<feature type="region of interest" description="Disordered" evidence="1">
    <location>
        <begin position="252"/>
        <end position="275"/>
    </location>
</feature>
<dbReference type="SUPFAM" id="SSF52402">
    <property type="entry name" value="Adenine nucleotide alpha hydrolases-like"/>
    <property type="match status" value="1"/>
</dbReference>
<reference evidence="3" key="2">
    <citation type="submission" date="2025-08" db="UniProtKB">
        <authorList>
            <consortium name="RefSeq"/>
        </authorList>
    </citation>
    <scope>IDENTIFICATION</scope>
    <source>
        <tissue evidence="3">Seedling</tissue>
    </source>
</reference>
<sequence length="308" mass="33891">MSATSLTETGRLWPEETSTDGIEGCHQNHDQRQYQFYNSSNSISEIEEEEDDDDDGDDGSREVPKEVKELFGMGEFAPMPPIREDQQEKSSSSCDDSVYVAVGKSESSMDALTWTVKHAINPSSSTMVYLIHIFPEVRYIPSPLGKLPVNQVSPEQVKTYMAQEGGKRSELLQKFLATCSAAKVKVDTVMIESDSVGKAILDLIPILNIRKLVLGTSKSNSRKLRSRRGSGTLADQILKGAPESCEIKIISEGNEVKMDQPPPESSPSPRGNADDSNWNLIAGIAQLGERQTEDLKVACSIHAHRTTF</sequence>
<protein>
    <submittedName>
        <fullName evidence="3">U-box domain-containing protein 33</fullName>
    </submittedName>
</protein>
<gene>
    <name evidence="3" type="primary">LOC107416359</name>
</gene>
<dbReference type="Proteomes" id="UP001652623">
    <property type="component" value="Chromosome 1"/>
</dbReference>
<dbReference type="CDD" id="cd01989">
    <property type="entry name" value="USP_STK_Ubox_N"/>
    <property type="match status" value="1"/>
</dbReference>
<evidence type="ECO:0000313" key="2">
    <source>
        <dbReference type="Proteomes" id="UP001652623"/>
    </source>
</evidence>
<evidence type="ECO:0000256" key="1">
    <source>
        <dbReference type="SAM" id="MobiDB-lite"/>
    </source>
</evidence>
<accession>A0ABM3IKW9</accession>
<organism evidence="2 3">
    <name type="scientific">Ziziphus jujuba</name>
    <name type="common">Chinese jujube</name>
    <name type="synonym">Ziziphus sativa</name>
    <dbReference type="NCBI Taxonomy" id="326968"/>
    <lineage>
        <taxon>Eukaryota</taxon>
        <taxon>Viridiplantae</taxon>
        <taxon>Streptophyta</taxon>
        <taxon>Embryophyta</taxon>
        <taxon>Tracheophyta</taxon>
        <taxon>Spermatophyta</taxon>
        <taxon>Magnoliopsida</taxon>
        <taxon>eudicotyledons</taxon>
        <taxon>Gunneridae</taxon>
        <taxon>Pentapetalae</taxon>
        <taxon>rosids</taxon>
        <taxon>fabids</taxon>
        <taxon>Rosales</taxon>
        <taxon>Rhamnaceae</taxon>
        <taxon>Paliureae</taxon>
        <taxon>Ziziphus</taxon>
    </lineage>
</organism>
<name>A0ABM3IKW9_ZIZJJ</name>
<keyword evidence="2" id="KW-1185">Reference proteome</keyword>
<dbReference type="PANTHER" id="PTHR47382:SF3">
    <property type="entry name" value="ADENINE NUCLEOTIDE ALPHA HYDROLASES-LIKE SUPERFAMILY PROTEIN"/>
    <property type="match status" value="1"/>
</dbReference>
<dbReference type="Gene3D" id="3.40.50.620">
    <property type="entry name" value="HUPs"/>
    <property type="match status" value="1"/>
</dbReference>
<proteinExistence type="predicted"/>
<feature type="region of interest" description="Disordered" evidence="1">
    <location>
        <begin position="1"/>
        <end position="94"/>
    </location>
</feature>
<reference evidence="2" key="1">
    <citation type="submission" date="2025-05" db="UniProtKB">
        <authorList>
            <consortium name="RefSeq"/>
        </authorList>
    </citation>
    <scope>NUCLEOTIDE SEQUENCE [LARGE SCALE GENOMIC DNA]</scope>
</reference>
<dbReference type="PANTHER" id="PTHR47382">
    <property type="entry name" value="U-BOX DOMAIN-CONTAINING PROTEIN 52-LIKE"/>
    <property type="match status" value="1"/>
</dbReference>